<keyword evidence="8 11" id="KW-0472">Membrane</keyword>
<dbReference type="Ensembl" id="ENSOANT00000017012.2">
    <property type="protein sequence ID" value="ENSOANP00000017009.2"/>
    <property type="gene ID" value="ENSOANG00000010724.3"/>
</dbReference>
<reference evidence="13" key="2">
    <citation type="submission" date="2025-09" db="UniProtKB">
        <authorList>
            <consortium name="Ensembl"/>
        </authorList>
    </citation>
    <scope>IDENTIFICATION</scope>
    <source>
        <strain evidence="13">Glennie</strain>
    </source>
</reference>
<dbReference type="PANTHER" id="PTHR12428">
    <property type="entry name" value="OXA1"/>
    <property type="match status" value="1"/>
</dbReference>
<dbReference type="GO" id="GO:0009060">
    <property type="term" value="P:aerobic respiration"/>
    <property type="evidence" value="ECO:0007669"/>
    <property type="project" value="Ensembl"/>
</dbReference>
<evidence type="ECO:0000256" key="1">
    <source>
        <dbReference type="ARBA" id="ARBA00004448"/>
    </source>
</evidence>
<feature type="region of interest" description="Disordered" evidence="10">
    <location>
        <begin position="408"/>
        <end position="439"/>
    </location>
</feature>
<feature type="transmembrane region" description="Helical" evidence="11">
    <location>
        <begin position="148"/>
        <end position="170"/>
    </location>
</feature>
<evidence type="ECO:0000259" key="12">
    <source>
        <dbReference type="Pfam" id="PF02096"/>
    </source>
</evidence>
<dbReference type="FunCoup" id="F6ZP53">
    <property type="interactions" value="1921"/>
</dbReference>
<dbReference type="eggNOG" id="KOG1239">
    <property type="taxonomic scope" value="Eukaryota"/>
</dbReference>
<feature type="transmembrane region" description="Helical" evidence="11">
    <location>
        <begin position="227"/>
        <end position="252"/>
    </location>
</feature>
<dbReference type="GO" id="GO:0141164">
    <property type="term" value="P:mitochondrial protein quality control"/>
    <property type="evidence" value="ECO:0007669"/>
    <property type="project" value="Ensembl"/>
</dbReference>
<comment type="subcellular location">
    <subcellularLocation>
        <location evidence="9">Membrane</location>
        <topology evidence="9">Multi-pass membrane protein</topology>
    </subcellularLocation>
    <subcellularLocation>
        <location evidence="1">Mitochondrion inner membrane</location>
        <topology evidence="1">Multi-pass membrane protein</topology>
    </subcellularLocation>
</comment>
<evidence type="ECO:0000256" key="11">
    <source>
        <dbReference type="SAM" id="Phobius"/>
    </source>
</evidence>
<reference evidence="13" key="1">
    <citation type="submission" date="2025-08" db="UniProtKB">
        <authorList>
            <consortium name="Ensembl"/>
        </authorList>
    </citation>
    <scope>IDENTIFICATION</scope>
    <source>
        <strain evidence="13">Glennie</strain>
    </source>
</reference>
<protein>
    <submittedName>
        <fullName evidence="13">OXA1L mitochondrial inner membrane protein</fullName>
    </submittedName>
</protein>
<evidence type="ECO:0000256" key="3">
    <source>
        <dbReference type="ARBA" id="ARBA00022692"/>
    </source>
</evidence>
<dbReference type="GO" id="GO:0005743">
    <property type="term" value="C:mitochondrial inner membrane"/>
    <property type="evidence" value="ECO:0000318"/>
    <property type="project" value="GO_Central"/>
</dbReference>
<evidence type="ECO:0000256" key="8">
    <source>
        <dbReference type="ARBA" id="ARBA00023136"/>
    </source>
</evidence>
<evidence type="ECO:0000256" key="9">
    <source>
        <dbReference type="RuleBase" id="RU003945"/>
    </source>
</evidence>
<feature type="domain" description="Membrane insertase YidC/Oxa/ALB C-terminal" evidence="12">
    <location>
        <begin position="150"/>
        <end position="343"/>
    </location>
</feature>
<dbReference type="CDD" id="cd20069">
    <property type="entry name" value="5TM_Oxa1-like"/>
    <property type="match status" value="1"/>
</dbReference>
<evidence type="ECO:0000313" key="13">
    <source>
        <dbReference type="Ensembl" id="ENSOANP00000017009.2"/>
    </source>
</evidence>
<evidence type="ECO:0000256" key="5">
    <source>
        <dbReference type="ARBA" id="ARBA00022946"/>
    </source>
</evidence>
<name>F6ZP53_ORNAN</name>
<dbReference type="GO" id="GO:0042803">
    <property type="term" value="F:protein homodimerization activity"/>
    <property type="evidence" value="ECO:0007669"/>
    <property type="project" value="Ensembl"/>
</dbReference>
<evidence type="ECO:0000256" key="7">
    <source>
        <dbReference type="ARBA" id="ARBA00023128"/>
    </source>
</evidence>
<dbReference type="OMA" id="GWKNAQT"/>
<dbReference type="GO" id="GO:0032981">
    <property type="term" value="P:mitochondrial respiratory chain complex I assembly"/>
    <property type="evidence" value="ECO:0007669"/>
    <property type="project" value="Ensembl"/>
</dbReference>
<evidence type="ECO:0000256" key="2">
    <source>
        <dbReference type="ARBA" id="ARBA00009877"/>
    </source>
</evidence>
<comment type="similarity">
    <text evidence="2 9">Belongs to the OXA1/ALB3/YidC family.</text>
</comment>
<proteinExistence type="inferred from homology"/>
<keyword evidence="5" id="KW-0809">Transit peptide</keyword>
<keyword evidence="4" id="KW-0999">Mitochondrion inner membrane</keyword>
<feature type="region of interest" description="Disordered" evidence="10">
    <location>
        <begin position="27"/>
        <end position="56"/>
    </location>
</feature>
<dbReference type="GO" id="GO:0051262">
    <property type="term" value="P:protein tetramerization"/>
    <property type="evidence" value="ECO:0007669"/>
    <property type="project" value="Ensembl"/>
</dbReference>
<accession>F6ZP53</accession>
<keyword evidence="3 9" id="KW-0812">Transmembrane</keyword>
<feature type="transmembrane region" description="Helical" evidence="11">
    <location>
        <begin position="312"/>
        <end position="330"/>
    </location>
</feature>
<dbReference type="GO" id="GO:0032979">
    <property type="term" value="P:protein insertion into mitochondrial inner membrane from matrix"/>
    <property type="evidence" value="ECO:0000318"/>
    <property type="project" value="GO_Central"/>
</dbReference>
<dbReference type="STRING" id="9258.ENSOANP00000017009"/>
<dbReference type="Bgee" id="ENSOANG00000010724">
    <property type="expression patterns" value="Expressed in heart and 7 other cell types or tissues"/>
</dbReference>
<sequence length="439" mass="48393">MAVRRACGPRGLLLLLSPQILHQRVSTPRPLTPSGCPGVMTSPSPRDGGGHSRCRPELLLRPEGRLHRLSLTPRCLSTTPTVWAETQVPPALPAAPPPTALTEVAPDGAADIAQAAAEQSLTELGLASYTPVGMVQNLLEYIHIDMGLPWWGAIVTCTVAARCLIFPLIVKGQREAVKINNHMPEIQKLSARMNEAKMSGDKFEFSRAYSDLQLYQKKHDVSPLRGFIVPLAQAPIFISFFIALREMAYLPVPSMQSGGLLWFPDLTVADPFYALPLLVTASMWAVLELGAETGVNNANLRVMKTVIRVMPLVVLPFTIHFPTAVFTYWLSSNLFSLAQVAFLRVPAVRTRLGIPARLVHDPAQLPPQEGLIKSIKTGWKNAQAAHKMQERERRMQNHLELAAKGPLRQTFAHNPLLQPGKEKPPSKPRPKRPWQDTIG</sequence>
<keyword evidence="6 11" id="KW-1133">Transmembrane helix</keyword>
<evidence type="ECO:0000313" key="14">
    <source>
        <dbReference type="Proteomes" id="UP000002279"/>
    </source>
</evidence>
<dbReference type="InterPro" id="IPR001708">
    <property type="entry name" value="YidC/ALB3/OXA1/COX18"/>
</dbReference>
<dbReference type="InterPro" id="IPR028055">
    <property type="entry name" value="YidC/Oxa/ALB_C"/>
</dbReference>
<evidence type="ECO:0000256" key="10">
    <source>
        <dbReference type="SAM" id="MobiDB-lite"/>
    </source>
</evidence>
<gene>
    <name evidence="13" type="primary">OXA1L</name>
</gene>
<dbReference type="InParanoid" id="F6ZP53"/>
<dbReference type="GO" id="GO:0097177">
    <property type="term" value="F:mitochondrial ribosome binding"/>
    <property type="evidence" value="ECO:0007669"/>
    <property type="project" value="Ensembl"/>
</dbReference>
<keyword evidence="14" id="KW-1185">Reference proteome</keyword>
<evidence type="ECO:0000256" key="4">
    <source>
        <dbReference type="ARBA" id="ARBA00022792"/>
    </source>
</evidence>
<dbReference type="GO" id="GO:0033615">
    <property type="term" value="P:mitochondrial proton-transporting ATP synthase complex assembly"/>
    <property type="evidence" value="ECO:0007669"/>
    <property type="project" value="Ensembl"/>
</dbReference>
<dbReference type="GeneTree" id="ENSGT00530000063506"/>
<dbReference type="GO" id="GO:0032977">
    <property type="term" value="F:membrane insertase activity"/>
    <property type="evidence" value="ECO:0000318"/>
    <property type="project" value="GO_Central"/>
</dbReference>
<organism evidence="13 14">
    <name type="scientific">Ornithorhynchus anatinus</name>
    <name type="common">Duckbill platypus</name>
    <dbReference type="NCBI Taxonomy" id="9258"/>
    <lineage>
        <taxon>Eukaryota</taxon>
        <taxon>Metazoa</taxon>
        <taxon>Chordata</taxon>
        <taxon>Craniata</taxon>
        <taxon>Vertebrata</taxon>
        <taxon>Euteleostomi</taxon>
        <taxon>Mammalia</taxon>
        <taxon>Monotremata</taxon>
        <taxon>Ornithorhynchidae</taxon>
        <taxon>Ornithorhynchus</taxon>
    </lineage>
</organism>
<dbReference type="Proteomes" id="UP000002279">
    <property type="component" value="Unplaced"/>
</dbReference>
<dbReference type="AlphaFoldDB" id="F6ZP53"/>
<dbReference type="NCBIfam" id="TIGR03592">
    <property type="entry name" value="yidC_oxa1_cterm"/>
    <property type="match status" value="1"/>
</dbReference>
<dbReference type="Pfam" id="PF02096">
    <property type="entry name" value="60KD_IMP"/>
    <property type="match status" value="1"/>
</dbReference>
<dbReference type="GO" id="GO:0032991">
    <property type="term" value="C:protein-containing complex"/>
    <property type="evidence" value="ECO:0007669"/>
    <property type="project" value="Ensembl"/>
</dbReference>
<feature type="transmembrane region" description="Helical" evidence="11">
    <location>
        <begin position="272"/>
        <end position="291"/>
    </location>
</feature>
<dbReference type="PANTHER" id="PTHR12428:SF66">
    <property type="entry name" value="MITOCHONDRIAL INNER MEMBRANE PROTEIN OXA1L"/>
    <property type="match status" value="1"/>
</dbReference>
<evidence type="ECO:0000256" key="6">
    <source>
        <dbReference type="ARBA" id="ARBA00022989"/>
    </source>
</evidence>
<keyword evidence="7" id="KW-0496">Mitochondrion</keyword>